<keyword evidence="3" id="KW-1133">Transmembrane helix</keyword>
<dbReference type="InterPro" id="IPR000560">
    <property type="entry name" value="His_Pase_clade-2"/>
</dbReference>
<dbReference type="AlphaFoldDB" id="A0A9P1H6V4"/>
<dbReference type="InterPro" id="IPR029033">
    <property type="entry name" value="His_PPase_superfam"/>
</dbReference>
<keyword evidence="3" id="KW-0812">Transmembrane</keyword>
<evidence type="ECO:0000256" key="1">
    <source>
        <dbReference type="ARBA" id="ARBA00022801"/>
    </source>
</evidence>
<dbReference type="CDD" id="cd07061">
    <property type="entry name" value="HP_HAP_like"/>
    <property type="match status" value="1"/>
</dbReference>
<name>A0A9P1H6V4_9PEZI</name>
<evidence type="ECO:0000313" key="4">
    <source>
        <dbReference type="EMBL" id="CAI4216410.1"/>
    </source>
</evidence>
<dbReference type="EMBL" id="CALLCH030000015">
    <property type="protein sequence ID" value="CAI4216410.1"/>
    <property type="molecule type" value="Genomic_DNA"/>
</dbReference>
<keyword evidence="5" id="KW-1185">Reference proteome</keyword>
<keyword evidence="1" id="KW-0378">Hydrolase</keyword>
<evidence type="ECO:0000256" key="3">
    <source>
        <dbReference type="SAM" id="Phobius"/>
    </source>
</evidence>
<feature type="transmembrane region" description="Helical" evidence="3">
    <location>
        <begin position="42"/>
        <end position="62"/>
    </location>
</feature>
<evidence type="ECO:0000256" key="2">
    <source>
        <dbReference type="SAM" id="MobiDB-lite"/>
    </source>
</evidence>
<organism evidence="4 5">
    <name type="scientific">Parascedosporium putredinis</name>
    <dbReference type="NCBI Taxonomy" id="1442378"/>
    <lineage>
        <taxon>Eukaryota</taxon>
        <taxon>Fungi</taxon>
        <taxon>Dikarya</taxon>
        <taxon>Ascomycota</taxon>
        <taxon>Pezizomycotina</taxon>
        <taxon>Sordariomycetes</taxon>
        <taxon>Hypocreomycetidae</taxon>
        <taxon>Microascales</taxon>
        <taxon>Microascaceae</taxon>
        <taxon>Parascedosporium</taxon>
    </lineage>
</organism>
<accession>A0A9P1H6V4</accession>
<dbReference type="Pfam" id="PF00328">
    <property type="entry name" value="His_Phos_2"/>
    <property type="match status" value="1"/>
</dbReference>
<sequence length="279" mass="31171">MAPNTESAYELVDQHDAYQEPELEDTPPPKPRYHRSASRRTIKAVAVVIAACFVVFVVFQIISNDAIDRFRKAMAGAGNGIDDCPCRPSNVPQHFQTRPQLWPGPTLTGQPAFLAQTVAFKPSETYVPNEPLVTSIPIQGMTSQNQSIFNMMGYLSPYFPSPGLALMSIRFHLAHRSSNFMYPTLGSQVELFGQRLAAAAATFKASGALKFLNDWKYELGAEILVPKGRQELYDSGVLHSYMYSRLYDPNTKIIARTTTQDRMLKSAENFMAGFFGLEW</sequence>
<reference evidence="4" key="1">
    <citation type="submission" date="2022-11" db="EMBL/GenBank/DDBJ databases">
        <authorList>
            <person name="Scott C."/>
            <person name="Bruce N."/>
        </authorList>
    </citation>
    <scope>NUCLEOTIDE SEQUENCE</scope>
</reference>
<dbReference type="Gene3D" id="3.40.50.1240">
    <property type="entry name" value="Phosphoglycerate mutase-like"/>
    <property type="match status" value="1"/>
</dbReference>
<evidence type="ECO:0000313" key="5">
    <source>
        <dbReference type="Proteomes" id="UP000838763"/>
    </source>
</evidence>
<feature type="region of interest" description="Disordered" evidence="2">
    <location>
        <begin position="16"/>
        <end position="35"/>
    </location>
</feature>
<dbReference type="Proteomes" id="UP000838763">
    <property type="component" value="Unassembled WGS sequence"/>
</dbReference>
<dbReference type="OrthoDB" id="6509975at2759"/>
<gene>
    <name evidence="4" type="ORF">PPNO1_LOCUS6065</name>
</gene>
<protein>
    <submittedName>
        <fullName evidence="4">Uncharacterized protein</fullName>
    </submittedName>
</protein>
<dbReference type="PANTHER" id="PTHR20963:SF43">
    <property type="entry name" value="PUTATIVE (AFU_ORTHOLOGUE AFUA_7G01240)-RELATED"/>
    <property type="match status" value="1"/>
</dbReference>
<dbReference type="SUPFAM" id="SSF53254">
    <property type="entry name" value="Phosphoglycerate mutase-like"/>
    <property type="match status" value="1"/>
</dbReference>
<proteinExistence type="predicted"/>
<comment type="caution">
    <text evidence="4">The sequence shown here is derived from an EMBL/GenBank/DDBJ whole genome shotgun (WGS) entry which is preliminary data.</text>
</comment>
<dbReference type="GO" id="GO:0003993">
    <property type="term" value="F:acid phosphatase activity"/>
    <property type="evidence" value="ECO:0007669"/>
    <property type="project" value="TreeGrafter"/>
</dbReference>
<keyword evidence="3" id="KW-0472">Membrane</keyword>
<dbReference type="PANTHER" id="PTHR20963">
    <property type="entry name" value="MULTIPLE INOSITOL POLYPHOSPHATE PHOSPHATASE-RELATED"/>
    <property type="match status" value="1"/>
</dbReference>